<feature type="non-terminal residue" evidence="1">
    <location>
        <position position="557"/>
    </location>
</feature>
<gene>
    <name evidence="1" type="ORF">TrRE_jg11261</name>
</gene>
<proteinExistence type="predicted"/>
<organism evidence="1 2">
    <name type="scientific">Triparma retinervis</name>
    <dbReference type="NCBI Taxonomy" id="2557542"/>
    <lineage>
        <taxon>Eukaryota</taxon>
        <taxon>Sar</taxon>
        <taxon>Stramenopiles</taxon>
        <taxon>Ochrophyta</taxon>
        <taxon>Bolidophyceae</taxon>
        <taxon>Parmales</taxon>
        <taxon>Triparmaceae</taxon>
        <taxon>Triparma</taxon>
    </lineage>
</organism>
<comment type="caution">
    <text evidence="1">The sequence shown here is derived from an EMBL/GenBank/DDBJ whole genome shotgun (WGS) entry which is preliminary data.</text>
</comment>
<accession>A0A9W6ZJH8</accession>
<dbReference type="Proteomes" id="UP001165082">
    <property type="component" value="Unassembled WGS sequence"/>
</dbReference>
<dbReference type="AlphaFoldDB" id="A0A9W6ZJH8"/>
<dbReference type="EMBL" id="BRXZ01001980">
    <property type="protein sequence ID" value="GMH51435.1"/>
    <property type="molecule type" value="Genomic_DNA"/>
</dbReference>
<reference evidence="1" key="1">
    <citation type="submission" date="2022-07" db="EMBL/GenBank/DDBJ databases">
        <title>Genome analysis of Parmales, a sister group of diatoms, reveals the evolutionary specialization of diatoms from phago-mixotrophs to photoautotrophs.</title>
        <authorList>
            <person name="Ban H."/>
            <person name="Sato S."/>
            <person name="Yoshikawa S."/>
            <person name="Kazumasa Y."/>
            <person name="Nakamura Y."/>
            <person name="Ichinomiya M."/>
            <person name="Saitoh K."/>
            <person name="Sato N."/>
            <person name="Blanc-Mathieu R."/>
            <person name="Endo H."/>
            <person name="Kuwata A."/>
            <person name="Ogata H."/>
        </authorList>
    </citation>
    <scope>NUCLEOTIDE SEQUENCE</scope>
</reference>
<name>A0A9W6ZJH8_9STRA</name>
<evidence type="ECO:0000313" key="1">
    <source>
        <dbReference type="EMBL" id="GMH51435.1"/>
    </source>
</evidence>
<sequence length="557" mass="65110">MPTQIGAVRRMIAIHSQVHSWSPSQSRLALKQGFLHWRSASRHETRMLSFATKLFSLSRGAKLRRAVSAWRYAATHTIPERIVTSQSFLAIRAFERSFVKNGMGEGFRRWKLRAWAVKSRGEGNSKGIRRLCVLARRWGEGRLRRGLGIWRQKVTTAGAREAAARRLARLRLGKANEAVGSAFLDWSDAVRFQKKRESRLAAAISRAFRAKLREALRAWQRAMRDERERLLFGVRSLRVLICRVAGGRLGDAWAKWKRSVLDGRASESKRLGTARFVSRMMRRSRLFEMRAALRIWRGEVDGSKRVNNKAWERGVLVKAGLSKADGVVRAWKLRAMRRRLMEWKTEVNFEVDGSKRVDMKKWERSVLTKAGVSKATGVMRSWKAKLMRRRLMEWRAKVEGWREREASLKVIARKFVRAGRGLVGEAFGVWVEAVEKRTEREASLRRIWRRALWGKQRSALAIWKKRGREASQIKFQFKRIVAITVSMWKDKIVVAWQAWIEKVQRAKEVEVAWGRIGRRVEGNTLRWGFRGWERWVRRRCDVERIGRRFFVKLLSRE</sequence>
<keyword evidence="2" id="KW-1185">Reference proteome</keyword>
<protein>
    <submittedName>
        <fullName evidence="1">Uncharacterized protein</fullName>
    </submittedName>
</protein>
<evidence type="ECO:0000313" key="2">
    <source>
        <dbReference type="Proteomes" id="UP001165082"/>
    </source>
</evidence>
<dbReference type="OrthoDB" id="10472108at2759"/>